<dbReference type="RefSeq" id="WP_092632501.1">
    <property type="nucleotide sequence ID" value="NZ_FNFM01000015.1"/>
</dbReference>
<dbReference type="EMBL" id="FNFM01000015">
    <property type="protein sequence ID" value="SDK88422.1"/>
    <property type="molecule type" value="Genomic_DNA"/>
</dbReference>
<evidence type="ECO:0008006" key="4">
    <source>
        <dbReference type="Google" id="ProtNLM"/>
    </source>
</evidence>
<sequence>MSFDQLMSKAKEIEEGAVDAEYRQLAQYGGRPDYGRIKEKYQDCATPLFEPFTRIPDPGNYQGIIDQLHGAMSCLSNGAHMRDPISGDSIGANNDLRSIETAADDLNDWSGMAAHAFKANFLDPFPAVASNQFLVLGIMKGAVEADQEVWRRTRDDIEGIADSTIDALDNVASCSKSDFEFTLSVASAVAAIGAIPFTGGASVAFAAVGAASAVGGAAQKGLKAVKKNGGTAEQVINSMKEGIDELNEEIRKDQGEITKALNGYAGEVDRQNKADSPFVSARPKLAGMSGSVLTSDKGVGGHD</sequence>
<dbReference type="OrthoDB" id="5194430at2"/>
<protein>
    <recommendedName>
        <fullName evidence="4">Proteins of 100 residues with WXG</fullName>
    </recommendedName>
</protein>
<accession>A0A1G9FJA1</accession>
<keyword evidence="3" id="KW-1185">Reference proteome</keyword>
<gene>
    <name evidence="2" type="ORF">SAMN04487820_11574</name>
</gene>
<name>A0A1G9FJA1_ACTMZ</name>
<keyword evidence="1" id="KW-0175">Coiled coil</keyword>
<evidence type="ECO:0000313" key="2">
    <source>
        <dbReference type="EMBL" id="SDK88422.1"/>
    </source>
</evidence>
<dbReference type="AlphaFoldDB" id="A0A1G9FJA1"/>
<reference evidence="3" key="1">
    <citation type="submission" date="2016-10" db="EMBL/GenBank/DDBJ databases">
        <authorList>
            <person name="Varghese N."/>
            <person name="Submissions S."/>
        </authorList>
    </citation>
    <scope>NUCLEOTIDE SEQUENCE [LARGE SCALE GENOMIC DNA]</scope>
    <source>
        <strain evidence="3">DSM 45460</strain>
    </source>
</reference>
<evidence type="ECO:0000256" key="1">
    <source>
        <dbReference type="SAM" id="Coils"/>
    </source>
</evidence>
<proteinExistence type="predicted"/>
<organism evidence="2 3">
    <name type="scientific">Actinopolyspora mzabensis</name>
    <dbReference type="NCBI Taxonomy" id="995066"/>
    <lineage>
        <taxon>Bacteria</taxon>
        <taxon>Bacillati</taxon>
        <taxon>Actinomycetota</taxon>
        <taxon>Actinomycetes</taxon>
        <taxon>Actinopolysporales</taxon>
        <taxon>Actinopolysporaceae</taxon>
        <taxon>Actinopolyspora</taxon>
    </lineage>
</organism>
<evidence type="ECO:0000313" key="3">
    <source>
        <dbReference type="Proteomes" id="UP000199213"/>
    </source>
</evidence>
<dbReference type="Proteomes" id="UP000199213">
    <property type="component" value="Unassembled WGS sequence"/>
</dbReference>
<feature type="coiled-coil region" evidence="1">
    <location>
        <begin position="236"/>
        <end position="263"/>
    </location>
</feature>